<organism evidence="1 2">
    <name type="scientific">Candidatus Flavonifractor merdigallinarum</name>
    <dbReference type="NCBI Taxonomy" id="2838589"/>
    <lineage>
        <taxon>Bacteria</taxon>
        <taxon>Bacillati</taxon>
        <taxon>Bacillota</taxon>
        <taxon>Clostridia</taxon>
        <taxon>Eubacteriales</taxon>
        <taxon>Oscillospiraceae</taxon>
        <taxon>Flavonifractor</taxon>
    </lineage>
</organism>
<comment type="caution">
    <text evidence="1">The sequence shown here is derived from an EMBL/GenBank/DDBJ whole genome shotgun (WGS) entry which is preliminary data.</text>
</comment>
<protein>
    <submittedName>
        <fullName evidence="1">Stage III sporulation AC/AD family protein</fullName>
    </submittedName>
</protein>
<dbReference type="EMBL" id="DXDX01000114">
    <property type="protein sequence ID" value="HIY21455.1"/>
    <property type="molecule type" value="Genomic_DNA"/>
</dbReference>
<name>A0A9D2BZG3_9FIRM</name>
<dbReference type="Pfam" id="PF06686">
    <property type="entry name" value="SpoIIIAC"/>
    <property type="match status" value="1"/>
</dbReference>
<sequence>MEQVAVVAIAAVLCAGVVKPRAKEIALAVSLCAGAVILTGVLQAAGEVRALFTALADAAGLAPAVLAPVLKTVGISILTRITAALCRDAGEGGVASFVEVAGSALALTVTAPLLQAVLDTLSALL</sequence>
<proteinExistence type="predicted"/>
<evidence type="ECO:0000313" key="1">
    <source>
        <dbReference type="EMBL" id="HIY21455.1"/>
    </source>
</evidence>
<reference evidence="1" key="2">
    <citation type="submission" date="2021-04" db="EMBL/GenBank/DDBJ databases">
        <authorList>
            <person name="Gilroy R."/>
        </authorList>
    </citation>
    <scope>NUCLEOTIDE SEQUENCE</scope>
    <source>
        <strain evidence="1">ChiBcec16_6824</strain>
    </source>
</reference>
<dbReference type="Proteomes" id="UP000823868">
    <property type="component" value="Unassembled WGS sequence"/>
</dbReference>
<evidence type="ECO:0000313" key="2">
    <source>
        <dbReference type="Proteomes" id="UP000823868"/>
    </source>
</evidence>
<reference evidence="1" key="1">
    <citation type="journal article" date="2021" name="PeerJ">
        <title>Extensive microbial diversity within the chicken gut microbiome revealed by metagenomics and culture.</title>
        <authorList>
            <person name="Gilroy R."/>
            <person name="Ravi A."/>
            <person name="Getino M."/>
            <person name="Pursley I."/>
            <person name="Horton D.L."/>
            <person name="Alikhan N.F."/>
            <person name="Baker D."/>
            <person name="Gharbi K."/>
            <person name="Hall N."/>
            <person name="Watson M."/>
            <person name="Adriaenssens E.M."/>
            <person name="Foster-Nyarko E."/>
            <person name="Jarju S."/>
            <person name="Secka A."/>
            <person name="Antonio M."/>
            <person name="Oren A."/>
            <person name="Chaudhuri R.R."/>
            <person name="La Ragione R."/>
            <person name="Hildebrand F."/>
            <person name="Pallen M.J."/>
        </authorList>
    </citation>
    <scope>NUCLEOTIDE SEQUENCE</scope>
    <source>
        <strain evidence="1">ChiBcec16_6824</strain>
    </source>
</reference>
<dbReference type="InterPro" id="IPR025664">
    <property type="entry name" value="Spore_III_AC/AD"/>
</dbReference>
<gene>
    <name evidence="1" type="ORF">H9841_06110</name>
</gene>
<dbReference type="AlphaFoldDB" id="A0A9D2BZG3"/>
<accession>A0A9D2BZG3</accession>